<dbReference type="SUPFAM" id="SSF55486">
    <property type="entry name" value="Metalloproteases ('zincins'), catalytic domain"/>
    <property type="match status" value="1"/>
</dbReference>
<dbReference type="InterPro" id="IPR024079">
    <property type="entry name" value="MetalloPept_cat_dom_sf"/>
</dbReference>
<evidence type="ECO:0000313" key="3">
    <source>
        <dbReference type="Proteomes" id="UP001054902"/>
    </source>
</evidence>
<accession>A0AAD3D7N9</accession>
<protein>
    <submittedName>
        <fullName evidence="2">Uncharacterized protein</fullName>
    </submittedName>
</protein>
<dbReference type="Gene3D" id="3.40.390.10">
    <property type="entry name" value="Collagenase (Catalytic Domain)"/>
    <property type="match status" value="1"/>
</dbReference>
<keyword evidence="1" id="KW-1133">Transmembrane helix</keyword>
<organism evidence="2 3">
    <name type="scientific">Chaetoceros tenuissimus</name>
    <dbReference type="NCBI Taxonomy" id="426638"/>
    <lineage>
        <taxon>Eukaryota</taxon>
        <taxon>Sar</taxon>
        <taxon>Stramenopiles</taxon>
        <taxon>Ochrophyta</taxon>
        <taxon>Bacillariophyta</taxon>
        <taxon>Coscinodiscophyceae</taxon>
        <taxon>Chaetocerotophycidae</taxon>
        <taxon>Chaetocerotales</taxon>
        <taxon>Chaetocerotaceae</taxon>
        <taxon>Chaetoceros</taxon>
    </lineage>
</organism>
<reference evidence="2 3" key="1">
    <citation type="journal article" date="2021" name="Sci. Rep.">
        <title>The genome of the diatom Chaetoceros tenuissimus carries an ancient integrated fragment of an extant virus.</title>
        <authorList>
            <person name="Hongo Y."/>
            <person name="Kimura K."/>
            <person name="Takaki Y."/>
            <person name="Yoshida Y."/>
            <person name="Baba S."/>
            <person name="Kobayashi G."/>
            <person name="Nagasaki K."/>
            <person name="Hano T."/>
            <person name="Tomaru Y."/>
        </authorList>
    </citation>
    <scope>NUCLEOTIDE SEQUENCE [LARGE SCALE GENOMIC DNA]</scope>
    <source>
        <strain evidence="2 3">NIES-3715</strain>
    </source>
</reference>
<dbReference type="EMBL" id="BLLK01000062">
    <property type="protein sequence ID" value="GFH58957.1"/>
    <property type="molecule type" value="Genomic_DNA"/>
</dbReference>
<dbReference type="AlphaFoldDB" id="A0AAD3D7N9"/>
<gene>
    <name evidence="2" type="ORF">CTEN210_15433</name>
</gene>
<dbReference type="GO" id="GO:0008237">
    <property type="term" value="F:metallopeptidase activity"/>
    <property type="evidence" value="ECO:0007669"/>
    <property type="project" value="InterPro"/>
</dbReference>
<keyword evidence="1" id="KW-0812">Transmembrane</keyword>
<dbReference type="Proteomes" id="UP001054902">
    <property type="component" value="Unassembled WGS sequence"/>
</dbReference>
<sequence length="350" mass="39123">MVGRNKAQVHVSPIQESKSQLDQVESSDVKHANAKVTVRIAKQAKTTKGCSSRKWSLFLLSIGLICTAVAIVWFVWGDDLGFNEKKKESRSQAVDSFPFEELEWKRDKKERGLKLTIVNSLSSEWNQYLSQALNDWGKSPSVEFDVVSEELSSDEPEESFYCGHRLGKIRVCNGFHGETGWAGINQVSYSYSLSSNNAVKTIKSSVAVMNDTYLNKASDDEKQYTACHEIGHGLSLGHRDVDQTNPDLGTCLDYTNNFAANTSPDEIDFEMLKDKYGEISNRGLRALQNTSTHFSNDTTKTVTNIGKKRFLPSQNSDDSFGTLVQETNQSKIYIQELGDGDMLLTQMLLV</sequence>
<evidence type="ECO:0000256" key="1">
    <source>
        <dbReference type="SAM" id="Phobius"/>
    </source>
</evidence>
<comment type="caution">
    <text evidence="2">The sequence shown here is derived from an EMBL/GenBank/DDBJ whole genome shotgun (WGS) entry which is preliminary data.</text>
</comment>
<keyword evidence="1" id="KW-0472">Membrane</keyword>
<name>A0AAD3D7N9_9STRA</name>
<proteinExistence type="predicted"/>
<keyword evidence="3" id="KW-1185">Reference proteome</keyword>
<evidence type="ECO:0000313" key="2">
    <source>
        <dbReference type="EMBL" id="GFH58957.1"/>
    </source>
</evidence>
<feature type="transmembrane region" description="Helical" evidence="1">
    <location>
        <begin position="55"/>
        <end position="76"/>
    </location>
</feature>